<proteinExistence type="predicted"/>
<evidence type="ECO:0000313" key="2">
    <source>
        <dbReference type="EMBL" id="OEJ21242.1"/>
    </source>
</evidence>
<protein>
    <submittedName>
        <fullName evidence="2">Uncharacterized protein</fullName>
    </submittedName>
</protein>
<dbReference type="Proteomes" id="UP000095759">
    <property type="component" value="Unassembled WGS sequence"/>
</dbReference>
<sequence length="63" mass="6837">MELCPNHDEDITYAPGPPQAGVPTEPHQWPGTFHGSQALLYAEVSQRQIAELGAALRRAPADE</sequence>
<evidence type="ECO:0000313" key="3">
    <source>
        <dbReference type="Proteomes" id="UP000095759"/>
    </source>
</evidence>
<dbReference type="EMBL" id="MEHJ01000002">
    <property type="protein sequence ID" value="OEJ21242.1"/>
    <property type="molecule type" value="Genomic_DNA"/>
</dbReference>
<feature type="compositionally biased region" description="Basic and acidic residues" evidence="1">
    <location>
        <begin position="1"/>
        <end position="10"/>
    </location>
</feature>
<feature type="region of interest" description="Disordered" evidence="1">
    <location>
        <begin position="1"/>
        <end position="23"/>
    </location>
</feature>
<keyword evidence="3" id="KW-1185">Reference proteome</keyword>
<dbReference type="RefSeq" id="WP_069931051.1">
    <property type="nucleotide sequence ID" value="NZ_MEHI01000005.1"/>
</dbReference>
<comment type="caution">
    <text evidence="2">The sequence shown here is derived from an EMBL/GenBank/DDBJ whole genome shotgun (WGS) entry which is preliminary data.</text>
</comment>
<organism evidence="2 3">
    <name type="scientific">Streptomyces agglomeratus</name>
    <dbReference type="NCBI Taxonomy" id="285458"/>
    <lineage>
        <taxon>Bacteria</taxon>
        <taxon>Bacillati</taxon>
        <taxon>Actinomycetota</taxon>
        <taxon>Actinomycetes</taxon>
        <taxon>Kitasatosporales</taxon>
        <taxon>Streptomycetaceae</taxon>
        <taxon>Streptomyces</taxon>
    </lineage>
</organism>
<gene>
    <name evidence="2" type="ORF">AS594_37055</name>
</gene>
<accession>A0A1E5NY45</accession>
<name>A0A1E5NY45_9ACTN</name>
<evidence type="ECO:0000256" key="1">
    <source>
        <dbReference type="SAM" id="MobiDB-lite"/>
    </source>
</evidence>
<dbReference type="AlphaFoldDB" id="A0A1E5NY45"/>
<reference evidence="2 3" key="1">
    <citation type="submission" date="2016-08" db="EMBL/GenBank/DDBJ databases">
        <title>Complete genome sequence of Streptomyces agglomeratus strain 6-3-2, a novel anti-MRSA actinomycete isolated from Wuli of Tebit, China.</title>
        <authorList>
            <person name="Chen X."/>
        </authorList>
    </citation>
    <scope>NUCLEOTIDE SEQUENCE [LARGE SCALE GENOMIC DNA]</scope>
    <source>
        <strain evidence="2 3">6-3-2</strain>
    </source>
</reference>
<dbReference type="STRING" id="285458.BGM19_37130"/>